<comment type="caution">
    <text evidence="1">The sequence shown here is derived from an EMBL/GenBank/DDBJ whole genome shotgun (WGS) entry which is preliminary data.</text>
</comment>
<dbReference type="Proteomes" id="UP001147695">
    <property type="component" value="Unassembled WGS sequence"/>
</dbReference>
<gene>
    <name evidence="1" type="ORF">N7452_009545</name>
</gene>
<name>A0A9W9Q926_PENBR</name>
<protein>
    <submittedName>
        <fullName evidence="1">Uncharacterized protein</fullName>
    </submittedName>
</protein>
<sequence length="270" mass="31380">MSASGSAQGQHLLPLGDACELNTAGLDSFGRFIHVEDQGQAEEDRERWVDQGDKLPDSIKIPSVKLIPIEKLKADGSNFEWWKYCVRQSLSIIQIQQVICAKLQRPNPRARNRYDWNKWSKFAAHWISAMLHDNTRFEIKCGLKAPEWAVYADDLVCDIDNWFKAKETSTKVAQEMRKWDNMQRGNFSSATKYLTASLRQLSILDTYGMRPHPFWILIKVMDNLEGELGKIEFIKERLSINDKSMRPQYMTWPIFYEFFNEIERAAQAHG</sequence>
<proteinExistence type="predicted"/>
<accession>A0A9W9Q926</accession>
<reference evidence="1" key="1">
    <citation type="submission" date="2022-12" db="EMBL/GenBank/DDBJ databases">
        <authorList>
            <person name="Petersen C."/>
        </authorList>
    </citation>
    <scope>NUCLEOTIDE SEQUENCE</scope>
    <source>
        <strain evidence="1">IBT 35673</strain>
    </source>
</reference>
<dbReference type="EMBL" id="JAPZBQ010000005">
    <property type="protein sequence ID" value="KAJ5329155.1"/>
    <property type="molecule type" value="Genomic_DNA"/>
</dbReference>
<dbReference type="AlphaFoldDB" id="A0A9W9Q926"/>
<organism evidence="1 2">
    <name type="scientific">Penicillium brevicompactum</name>
    <dbReference type="NCBI Taxonomy" id="5074"/>
    <lineage>
        <taxon>Eukaryota</taxon>
        <taxon>Fungi</taxon>
        <taxon>Dikarya</taxon>
        <taxon>Ascomycota</taxon>
        <taxon>Pezizomycotina</taxon>
        <taxon>Eurotiomycetes</taxon>
        <taxon>Eurotiomycetidae</taxon>
        <taxon>Eurotiales</taxon>
        <taxon>Aspergillaceae</taxon>
        <taxon>Penicillium</taxon>
    </lineage>
</organism>
<evidence type="ECO:0000313" key="1">
    <source>
        <dbReference type="EMBL" id="KAJ5329155.1"/>
    </source>
</evidence>
<reference evidence="1" key="2">
    <citation type="journal article" date="2023" name="IMA Fungus">
        <title>Comparative genomic study of the Penicillium genus elucidates a diverse pangenome and 15 lateral gene transfer events.</title>
        <authorList>
            <person name="Petersen C."/>
            <person name="Sorensen T."/>
            <person name="Nielsen M.R."/>
            <person name="Sondergaard T.E."/>
            <person name="Sorensen J.L."/>
            <person name="Fitzpatrick D.A."/>
            <person name="Frisvad J.C."/>
            <person name="Nielsen K.L."/>
        </authorList>
    </citation>
    <scope>NUCLEOTIDE SEQUENCE</scope>
    <source>
        <strain evidence="1">IBT 35673</strain>
    </source>
</reference>
<evidence type="ECO:0000313" key="2">
    <source>
        <dbReference type="Proteomes" id="UP001147695"/>
    </source>
</evidence>